<dbReference type="Gene3D" id="3.40.50.1820">
    <property type="entry name" value="alpha/beta hydrolase"/>
    <property type="match status" value="1"/>
</dbReference>
<organism evidence="2 3">
    <name type="scientific">Chelatococcus caeni</name>
    <dbReference type="NCBI Taxonomy" id="1348468"/>
    <lineage>
        <taxon>Bacteria</taxon>
        <taxon>Pseudomonadati</taxon>
        <taxon>Pseudomonadota</taxon>
        <taxon>Alphaproteobacteria</taxon>
        <taxon>Hyphomicrobiales</taxon>
        <taxon>Chelatococcaceae</taxon>
        <taxon>Chelatococcus</taxon>
    </lineage>
</organism>
<dbReference type="Proteomes" id="UP000577362">
    <property type="component" value="Unassembled WGS sequence"/>
</dbReference>
<keyword evidence="2" id="KW-0378">Hydrolase</keyword>
<dbReference type="PANTHER" id="PTHR11614">
    <property type="entry name" value="PHOSPHOLIPASE-RELATED"/>
    <property type="match status" value="1"/>
</dbReference>
<dbReference type="EMBL" id="JACIEN010000008">
    <property type="protein sequence ID" value="MBB4019625.1"/>
    <property type="molecule type" value="Genomic_DNA"/>
</dbReference>
<reference evidence="2 3" key="1">
    <citation type="submission" date="2020-08" db="EMBL/GenBank/DDBJ databases">
        <title>Genomic Encyclopedia of Type Strains, Phase IV (KMG-IV): sequencing the most valuable type-strain genomes for metagenomic binning, comparative biology and taxonomic classification.</title>
        <authorList>
            <person name="Goeker M."/>
        </authorList>
    </citation>
    <scope>NUCLEOTIDE SEQUENCE [LARGE SCALE GENOMIC DNA]</scope>
    <source>
        <strain evidence="2 3">DSM 103737</strain>
    </source>
</reference>
<accession>A0A840C240</accession>
<evidence type="ECO:0000313" key="2">
    <source>
        <dbReference type="EMBL" id="MBB4019625.1"/>
    </source>
</evidence>
<gene>
    <name evidence="2" type="ORF">GGR16_004680</name>
</gene>
<evidence type="ECO:0000259" key="1">
    <source>
        <dbReference type="Pfam" id="PF12146"/>
    </source>
</evidence>
<comment type="caution">
    <text evidence="2">The sequence shown here is derived from an EMBL/GenBank/DDBJ whole genome shotgun (WGS) entry which is preliminary data.</text>
</comment>
<dbReference type="GO" id="GO:0004622">
    <property type="term" value="F:phosphatidylcholine lysophospholipase activity"/>
    <property type="evidence" value="ECO:0007669"/>
    <property type="project" value="UniProtKB-EC"/>
</dbReference>
<dbReference type="InterPro" id="IPR029058">
    <property type="entry name" value="AB_hydrolase_fold"/>
</dbReference>
<evidence type="ECO:0000313" key="3">
    <source>
        <dbReference type="Proteomes" id="UP000577362"/>
    </source>
</evidence>
<protein>
    <submittedName>
        <fullName evidence="2">Lysophospholipase</fullName>
        <ecNumber evidence="2">3.1.1.5</ecNumber>
    </submittedName>
</protein>
<keyword evidence="3" id="KW-1185">Reference proteome</keyword>
<dbReference type="Pfam" id="PF12146">
    <property type="entry name" value="Hydrolase_4"/>
    <property type="match status" value="1"/>
</dbReference>
<dbReference type="AlphaFoldDB" id="A0A840C240"/>
<dbReference type="RefSeq" id="WP_019401087.1">
    <property type="nucleotide sequence ID" value="NZ_JACIEN010000008.1"/>
</dbReference>
<dbReference type="InterPro" id="IPR022742">
    <property type="entry name" value="Hydrolase_4"/>
</dbReference>
<feature type="domain" description="Serine aminopeptidase S33" evidence="1">
    <location>
        <begin position="40"/>
        <end position="295"/>
    </location>
</feature>
<dbReference type="InterPro" id="IPR051044">
    <property type="entry name" value="MAG_DAG_Lipase"/>
</dbReference>
<name>A0A840C240_9HYPH</name>
<dbReference type="SUPFAM" id="SSF53474">
    <property type="entry name" value="alpha/beta-Hydrolases"/>
    <property type="match status" value="1"/>
</dbReference>
<sequence length="328" mass="35315">MELVATELNPVPSQPVITPVTTADGIVLRAVRWRATARRTRGTVLLVQGRAEFIEKYFETVADLRRRGFAVVAFDWRGQGGSQRDLANPRKGHVDDFSLYERDLAAILDQVILPRCPPPYFLLAHSMGGTILLHALRGKKTPFARLVAAAPMIDIAMVPWPRAARLLSEMLDACGFGASYVPGGGATSISTKPFAGNRLTSDPVRYARNAEVAARAPELAIGDPTVAWLDAAYRAMGAFADPNFALEIRTPVLVVAAGADPVVSTPATERFAARLKTGRAIVIPGARHEILMERDGIRDQFWAAFDAFVPGSEGALPDQAESSLSAAS</sequence>
<dbReference type="EC" id="3.1.1.5" evidence="2"/>
<proteinExistence type="predicted"/>